<evidence type="ECO:0000313" key="7">
    <source>
        <dbReference type="EMBL" id="NVH57389.1"/>
    </source>
</evidence>
<evidence type="ECO:0000313" key="6">
    <source>
        <dbReference type="EMBL" id="NSK13482.1"/>
    </source>
</evidence>
<dbReference type="Proteomes" id="UP000701680">
    <property type="component" value="Unassembled WGS sequence"/>
</dbReference>
<dbReference type="PANTHER" id="PTHR30349">
    <property type="entry name" value="PHAGE INTEGRASE-RELATED"/>
    <property type="match status" value="1"/>
</dbReference>
<keyword evidence="1 3" id="KW-0238">DNA-binding</keyword>
<sequence length="299" mass="34518">MKSSYASKKLKNQIWPDYIAHFKSETTKGSYLADIEELMAYCRKDFQEITAKEVKAFYEELKERTRVGRISPATMAKKFKEYHSFAAYLCEHREKYQIPKSYSDVYAGYLPYLAKQERYARSVPIADIDRLLAAAREDEASYTIITLLYRAGLTSREITEMKVKNILLYDNGMYLAVPGRKAPSYVPEDAAKVLLHYLEVCQPQGYLFRNRRGDVLNLMYISRMLKKYEMQAGIPCYSAQSIRNTCGVTLFAYGANEEETAGQMGVTVKQIHRYKNLTYRENLLKSANKLVRISVIPPE</sequence>
<reference evidence="8 9" key="1">
    <citation type="journal article" date="2020" name="Cell Host Microbe">
        <title>Functional and Genomic Variation between Human-Derived Isolates of Lachnospiraceae Reveals Inter- and Intra-Species Diversity.</title>
        <authorList>
            <person name="Sorbara M.T."/>
            <person name="Littmann E.R."/>
            <person name="Fontana E."/>
            <person name="Moody T.U."/>
            <person name="Kohout C.E."/>
            <person name="Gjonbalaj M."/>
            <person name="Eaton V."/>
            <person name="Seok R."/>
            <person name="Leiner I.M."/>
            <person name="Pamer E.G."/>
        </authorList>
    </citation>
    <scope>NUCLEOTIDE SEQUENCE [LARGE SCALE GENOMIC DNA]</scope>
    <source>
        <strain evidence="7 8">MSK.17.11</strain>
        <strain evidence="6 9">MSK.17.38</strain>
    </source>
</reference>
<dbReference type="PANTHER" id="PTHR30349:SF81">
    <property type="entry name" value="TYROSINE RECOMBINASE XERC"/>
    <property type="match status" value="1"/>
</dbReference>
<dbReference type="EMBL" id="JAAIUO010000001">
    <property type="protein sequence ID" value="NSK13482.1"/>
    <property type="molecule type" value="Genomic_DNA"/>
</dbReference>
<gene>
    <name evidence="7" type="ORF">G5A66_01735</name>
    <name evidence="6" type="ORF">G5A75_01075</name>
</gene>
<dbReference type="InterPro" id="IPR002104">
    <property type="entry name" value="Integrase_catalytic"/>
</dbReference>
<dbReference type="InterPro" id="IPR050090">
    <property type="entry name" value="Tyrosine_recombinase_XerCD"/>
</dbReference>
<dbReference type="Gene3D" id="1.10.150.130">
    <property type="match status" value="1"/>
</dbReference>
<evidence type="ECO:0000256" key="1">
    <source>
        <dbReference type="ARBA" id="ARBA00023125"/>
    </source>
</evidence>
<evidence type="ECO:0000313" key="8">
    <source>
        <dbReference type="Proteomes" id="UP000528555"/>
    </source>
</evidence>
<reference evidence="7" key="2">
    <citation type="submission" date="2020-02" db="EMBL/GenBank/DDBJ databases">
        <authorList>
            <person name="Littmann E."/>
            <person name="Sorbara M."/>
        </authorList>
    </citation>
    <scope>NUCLEOTIDE SEQUENCE</scope>
    <source>
        <strain evidence="7">MSK.17.11</strain>
        <strain evidence="6">MSK.17.38</strain>
    </source>
</reference>
<evidence type="ECO:0000313" key="9">
    <source>
        <dbReference type="Proteomes" id="UP000701680"/>
    </source>
</evidence>
<dbReference type="PROSITE" id="PS51900">
    <property type="entry name" value="CB"/>
    <property type="match status" value="1"/>
</dbReference>
<evidence type="ECO:0000256" key="2">
    <source>
        <dbReference type="ARBA" id="ARBA00023172"/>
    </source>
</evidence>
<dbReference type="RefSeq" id="WP_173814160.1">
    <property type="nucleotide sequence ID" value="NZ_JAAITX010000001.1"/>
</dbReference>
<keyword evidence="2" id="KW-0233">DNA recombination</keyword>
<dbReference type="InterPro" id="IPR013762">
    <property type="entry name" value="Integrase-like_cat_sf"/>
</dbReference>
<dbReference type="GO" id="GO:0003677">
    <property type="term" value="F:DNA binding"/>
    <property type="evidence" value="ECO:0007669"/>
    <property type="project" value="UniProtKB-UniRule"/>
</dbReference>
<dbReference type="SUPFAM" id="SSF56349">
    <property type="entry name" value="DNA breaking-rejoining enzymes"/>
    <property type="match status" value="1"/>
</dbReference>
<organism evidence="7 8">
    <name type="scientific">Dorea phocaeensis</name>
    <dbReference type="NCBI Taxonomy" id="2040291"/>
    <lineage>
        <taxon>Bacteria</taxon>
        <taxon>Bacillati</taxon>
        <taxon>Bacillota</taxon>
        <taxon>Clostridia</taxon>
        <taxon>Lachnospirales</taxon>
        <taxon>Lachnospiraceae</taxon>
        <taxon>Dorea</taxon>
    </lineage>
</organism>
<proteinExistence type="predicted"/>
<dbReference type="AlphaFoldDB" id="A0A850HH28"/>
<evidence type="ECO:0000259" key="4">
    <source>
        <dbReference type="PROSITE" id="PS51898"/>
    </source>
</evidence>
<protein>
    <recommendedName>
        <fullName evidence="10">Integrase</fullName>
    </recommendedName>
</protein>
<evidence type="ECO:0000256" key="3">
    <source>
        <dbReference type="PROSITE-ProRule" id="PRU01248"/>
    </source>
</evidence>
<comment type="caution">
    <text evidence="7">The sequence shown here is derived from an EMBL/GenBank/DDBJ whole genome shotgun (WGS) entry which is preliminary data.</text>
</comment>
<dbReference type="EMBL" id="JAAITX010000001">
    <property type="protein sequence ID" value="NVH57389.1"/>
    <property type="molecule type" value="Genomic_DNA"/>
</dbReference>
<dbReference type="GO" id="GO:0006310">
    <property type="term" value="P:DNA recombination"/>
    <property type="evidence" value="ECO:0007669"/>
    <property type="project" value="UniProtKB-KW"/>
</dbReference>
<dbReference type="PROSITE" id="PS51898">
    <property type="entry name" value="TYR_RECOMBINASE"/>
    <property type="match status" value="1"/>
</dbReference>
<evidence type="ECO:0000259" key="5">
    <source>
        <dbReference type="PROSITE" id="PS51900"/>
    </source>
</evidence>
<name>A0A850HH28_9FIRM</name>
<dbReference type="GO" id="GO:0015074">
    <property type="term" value="P:DNA integration"/>
    <property type="evidence" value="ECO:0007669"/>
    <property type="project" value="InterPro"/>
</dbReference>
<dbReference type="InterPro" id="IPR011010">
    <property type="entry name" value="DNA_brk_join_enz"/>
</dbReference>
<accession>A0A850HH28</accession>
<dbReference type="Gene3D" id="1.10.443.10">
    <property type="entry name" value="Intergrase catalytic core"/>
    <property type="match status" value="1"/>
</dbReference>
<dbReference type="Proteomes" id="UP000528555">
    <property type="component" value="Unassembled WGS sequence"/>
</dbReference>
<feature type="domain" description="Core-binding (CB)" evidence="5">
    <location>
        <begin position="6"/>
        <end position="90"/>
    </location>
</feature>
<evidence type="ECO:0008006" key="10">
    <source>
        <dbReference type="Google" id="ProtNLM"/>
    </source>
</evidence>
<dbReference type="InterPro" id="IPR010998">
    <property type="entry name" value="Integrase_recombinase_N"/>
</dbReference>
<dbReference type="Pfam" id="PF00589">
    <property type="entry name" value="Phage_integrase"/>
    <property type="match status" value="1"/>
</dbReference>
<keyword evidence="8" id="KW-1185">Reference proteome</keyword>
<feature type="domain" description="Tyr recombinase" evidence="4">
    <location>
        <begin position="118"/>
        <end position="288"/>
    </location>
</feature>
<dbReference type="InterPro" id="IPR044068">
    <property type="entry name" value="CB"/>
</dbReference>